<dbReference type="PANTHER" id="PTHR30055">
    <property type="entry name" value="HTH-TYPE TRANSCRIPTIONAL REGULATOR RUTR"/>
    <property type="match status" value="1"/>
</dbReference>
<protein>
    <submittedName>
        <fullName evidence="4">TetR family transcriptional regulator</fullName>
    </submittedName>
</protein>
<dbReference type="InterPro" id="IPR009057">
    <property type="entry name" value="Homeodomain-like_sf"/>
</dbReference>
<dbReference type="PROSITE" id="PS01081">
    <property type="entry name" value="HTH_TETR_1"/>
    <property type="match status" value="1"/>
</dbReference>
<dbReference type="InterPro" id="IPR001647">
    <property type="entry name" value="HTH_TetR"/>
</dbReference>
<accession>A0A0B5F4W0</accession>
<name>A0A0B5F4W0_STRA4</name>
<gene>
    <name evidence="4" type="ORF">SLNWT_5006</name>
</gene>
<evidence type="ECO:0000259" key="3">
    <source>
        <dbReference type="PROSITE" id="PS50977"/>
    </source>
</evidence>
<proteinExistence type="predicted"/>
<keyword evidence="5" id="KW-1185">Reference proteome</keyword>
<evidence type="ECO:0000313" key="4">
    <source>
        <dbReference type="EMBL" id="AJE85382.1"/>
    </source>
</evidence>
<dbReference type="AlphaFoldDB" id="A0A0B5F4W0"/>
<organism evidence="4 5">
    <name type="scientific">Streptomyces albus (strain ATCC 21838 / DSM 41398 / FERM P-419 / JCM 4703 / NBRC 107858)</name>
    <dbReference type="NCBI Taxonomy" id="1081613"/>
    <lineage>
        <taxon>Bacteria</taxon>
        <taxon>Bacillati</taxon>
        <taxon>Actinomycetota</taxon>
        <taxon>Actinomycetes</taxon>
        <taxon>Kitasatosporales</taxon>
        <taxon>Streptomycetaceae</taxon>
        <taxon>Streptomyces</taxon>
    </lineage>
</organism>
<feature type="domain" description="HTH tetR-type" evidence="3">
    <location>
        <begin position="12"/>
        <end position="72"/>
    </location>
</feature>
<keyword evidence="1 2" id="KW-0238">DNA-binding</keyword>
<dbReference type="Gene3D" id="1.10.357.10">
    <property type="entry name" value="Tetracycline Repressor, domain 2"/>
    <property type="match status" value="1"/>
</dbReference>
<dbReference type="EMBL" id="CP010519">
    <property type="protein sequence ID" value="AJE85382.1"/>
    <property type="molecule type" value="Genomic_DNA"/>
</dbReference>
<evidence type="ECO:0000313" key="5">
    <source>
        <dbReference type="Proteomes" id="UP000031523"/>
    </source>
</evidence>
<dbReference type="Proteomes" id="UP000031523">
    <property type="component" value="Chromosome"/>
</dbReference>
<evidence type="ECO:0000256" key="1">
    <source>
        <dbReference type="ARBA" id="ARBA00023125"/>
    </source>
</evidence>
<dbReference type="SUPFAM" id="SSF46689">
    <property type="entry name" value="Homeodomain-like"/>
    <property type="match status" value="1"/>
</dbReference>
<dbReference type="InterPro" id="IPR050109">
    <property type="entry name" value="HTH-type_TetR-like_transc_reg"/>
</dbReference>
<dbReference type="GO" id="GO:0003700">
    <property type="term" value="F:DNA-binding transcription factor activity"/>
    <property type="evidence" value="ECO:0007669"/>
    <property type="project" value="TreeGrafter"/>
</dbReference>
<dbReference type="InterPro" id="IPR023772">
    <property type="entry name" value="DNA-bd_HTH_TetR-type_CS"/>
</dbReference>
<evidence type="ECO:0000256" key="2">
    <source>
        <dbReference type="PROSITE-ProRule" id="PRU00335"/>
    </source>
</evidence>
<dbReference type="GO" id="GO:0000976">
    <property type="term" value="F:transcription cis-regulatory region binding"/>
    <property type="evidence" value="ECO:0007669"/>
    <property type="project" value="TreeGrafter"/>
</dbReference>
<dbReference type="PANTHER" id="PTHR30055:SF158">
    <property type="entry name" value="POSSIBLE TRANSCRIPTIONAL REGULATORY PROTEIN (PROBABLY TETR-FAMILY)"/>
    <property type="match status" value="1"/>
</dbReference>
<reference evidence="4 5" key="1">
    <citation type="submission" date="2015-01" db="EMBL/GenBank/DDBJ databases">
        <title>Enhanced salinomycin production by adjusting the supply of polyketide extender units in Streptomyce albus DSM 41398.</title>
        <authorList>
            <person name="Lu C."/>
        </authorList>
    </citation>
    <scope>NUCLEOTIDE SEQUENCE [LARGE SCALE GENOMIC DNA]</scope>
    <source>
        <strain evidence="5">ATCC 21838 / DSM 41398 / FERM P-419 / JCM 4703 / NBRC 107858</strain>
    </source>
</reference>
<dbReference type="KEGG" id="sals:SLNWT_5006"/>
<dbReference type="Pfam" id="PF00440">
    <property type="entry name" value="TetR_N"/>
    <property type="match status" value="1"/>
</dbReference>
<dbReference type="PRINTS" id="PR00455">
    <property type="entry name" value="HTHTETR"/>
</dbReference>
<dbReference type="PROSITE" id="PS50977">
    <property type="entry name" value="HTH_TETR_2"/>
    <property type="match status" value="1"/>
</dbReference>
<sequence>MGEVGTKGVPRAERERQILDVATDAFGRKGYAAVSIASVAAEAGISKPLVYGYFGTKDGLFAACVRRAGGQLAEAIEEVLARPGDTAAKVEQTLRAVFTVLEPRPYVWNTVFDRTLPPEGEAAEAALAVRARIADQAERGVAEALAAAGSADPLDRAALTEVWVSAVTALVNWWLRHPEQSAEQMVRRSRLLMRTLSTGS</sequence>
<feature type="DNA-binding region" description="H-T-H motif" evidence="2">
    <location>
        <begin position="35"/>
        <end position="54"/>
    </location>
</feature>